<feature type="transmembrane region" description="Helical" evidence="2">
    <location>
        <begin position="20"/>
        <end position="40"/>
    </location>
</feature>
<gene>
    <name evidence="3" type="ORF">QBC41DRAFT_73211</name>
</gene>
<evidence type="ECO:0000313" key="3">
    <source>
        <dbReference type="EMBL" id="KAK0670550.1"/>
    </source>
</evidence>
<keyword evidence="2" id="KW-0472">Membrane</keyword>
<keyword evidence="2" id="KW-1133">Transmembrane helix</keyword>
<proteinExistence type="predicted"/>
<feature type="compositionally biased region" description="Pro residues" evidence="1">
    <location>
        <begin position="188"/>
        <end position="205"/>
    </location>
</feature>
<reference evidence="3" key="1">
    <citation type="submission" date="2023-06" db="EMBL/GenBank/DDBJ databases">
        <title>Genome-scale phylogeny and comparative genomics of the fungal order Sordariales.</title>
        <authorList>
            <consortium name="Lawrence Berkeley National Laboratory"/>
            <person name="Hensen N."/>
            <person name="Bonometti L."/>
            <person name="Westerberg I."/>
            <person name="Brannstrom I.O."/>
            <person name="Guillou S."/>
            <person name="Cros-Aarteil S."/>
            <person name="Calhoun S."/>
            <person name="Haridas S."/>
            <person name="Kuo A."/>
            <person name="Mondo S."/>
            <person name="Pangilinan J."/>
            <person name="Riley R."/>
            <person name="Labutti K."/>
            <person name="Andreopoulos B."/>
            <person name="Lipzen A."/>
            <person name="Chen C."/>
            <person name="Yanf M."/>
            <person name="Daum C."/>
            <person name="Ng V."/>
            <person name="Clum A."/>
            <person name="Steindorff A."/>
            <person name="Ohm R."/>
            <person name="Martin F."/>
            <person name="Silar P."/>
            <person name="Natvig D."/>
            <person name="Lalanne C."/>
            <person name="Gautier V."/>
            <person name="Ament-Velasquez S.L."/>
            <person name="Kruys A."/>
            <person name="Hutchinson M.I."/>
            <person name="Powell A.J."/>
            <person name="Barry K."/>
            <person name="Miller A.N."/>
            <person name="Grigoriev I.V."/>
            <person name="Debuchy R."/>
            <person name="Gladieux P."/>
            <person name="Thoren M.H."/>
            <person name="Johannesson H."/>
        </authorList>
    </citation>
    <scope>NUCLEOTIDE SEQUENCE</scope>
    <source>
        <strain evidence="3">CBS 307.81</strain>
    </source>
</reference>
<protein>
    <submittedName>
        <fullName evidence="3">Uncharacterized protein</fullName>
    </submittedName>
</protein>
<evidence type="ECO:0000256" key="1">
    <source>
        <dbReference type="SAM" id="MobiDB-lite"/>
    </source>
</evidence>
<sequence>MTVVDNTSAGLGGDDYAQQWILMLALTALVLSLAILSHFATRYARAYVDAPSEVPAFLDAIDSSVAENESYDHDIAKVKRLEDKLRLGKLLRDIQKAGDALRETLSALMEETEGEKRATRLRTGARLLWASHRQELEEKVRRMDLLRMRFLVVHMGIISSMANETAALATRTNGMVIHASSKREQPQRPLPLASPPMTPEPPPLPPPLRSFTDSPIKSKPTLRRLTVHSMGHPEAIEAPHRTGWAGVMQELQRSPVLRERHASIELAMSRTAS</sequence>
<organism evidence="3 4">
    <name type="scientific">Cercophora samala</name>
    <dbReference type="NCBI Taxonomy" id="330535"/>
    <lineage>
        <taxon>Eukaryota</taxon>
        <taxon>Fungi</taxon>
        <taxon>Dikarya</taxon>
        <taxon>Ascomycota</taxon>
        <taxon>Pezizomycotina</taxon>
        <taxon>Sordariomycetes</taxon>
        <taxon>Sordariomycetidae</taxon>
        <taxon>Sordariales</taxon>
        <taxon>Lasiosphaeriaceae</taxon>
        <taxon>Cercophora</taxon>
    </lineage>
</organism>
<dbReference type="EMBL" id="JAULSY010000030">
    <property type="protein sequence ID" value="KAK0670550.1"/>
    <property type="molecule type" value="Genomic_DNA"/>
</dbReference>
<feature type="region of interest" description="Disordered" evidence="1">
    <location>
        <begin position="179"/>
        <end position="205"/>
    </location>
</feature>
<name>A0AA40DBJ5_9PEZI</name>
<comment type="caution">
    <text evidence="3">The sequence shown here is derived from an EMBL/GenBank/DDBJ whole genome shotgun (WGS) entry which is preliminary data.</text>
</comment>
<evidence type="ECO:0000313" key="4">
    <source>
        <dbReference type="Proteomes" id="UP001174997"/>
    </source>
</evidence>
<keyword evidence="4" id="KW-1185">Reference proteome</keyword>
<keyword evidence="2" id="KW-0812">Transmembrane</keyword>
<accession>A0AA40DBJ5</accession>
<dbReference type="Proteomes" id="UP001174997">
    <property type="component" value="Unassembled WGS sequence"/>
</dbReference>
<evidence type="ECO:0000256" key="2">
    <source>
        <dbReference type="SAM" id="Phobius"/>
    </source>
</evidence>
<dbReference type="AlphaFoldDB" id="A0AA40DBJ5"/>